<dbReference type="EC" id="1.3.3.4" evidence="8"/>
<evidence type="ECO:0000256" key="3">
    <source>
        <dbReference type="ARBA" id="ARBA00022827"/>
    </source>
</evidence>
<reference evidence="8" key="1">
    <citation type="submission" date="2018-06" db="EMBL/GenBank/DDBJ databases">
        <authorList>
            <person name="Zhirakovskaya E."/>
        </authorList>
    </citation>
    <scope>NUCLEOTIDE SEQUENCE</scope>
</reference>
<dbReference type="AlphaFoldDB" id="A0A3B0V6P4"/>
<keyword evidence="2" id="KW-0285">Flavoprotein</keyword>
<keyword evidence="3" id="KW-0274">FAD</keyword>
<dbReference type="GO" id="GO:0004729">
    <property type="term" value="F:oxygen-dependent protoporphyrinogen oxidase activity"/>
    <property type="evidence" value="ECO:0007669"/>
    <property type="project" value="UniProtKB-EC"/>
</dbReference>
<dbReference type="SUPFAM" id="SSF51905">
    <property type="entry name" value="FAD/NAD(P)-binding domain"/>
    <property type="match status" value="1"/>
</dbReference>
<evidence type="ECO:0000256" key="6">
    <source>
        <dbReference type="ARBA" id="ARBA00023444"/>
    </source>
</evidence>
<dbReference type="InterPro" id="IPR004572">
    <property type="entry name" value="Protoporphyrinogen_oxidase"/>
</dbReference>
<proteinExistence type="predicted"/>
<comment type="pathway">
    <text evidence="6">Porphyrin-containing compound metabolism.</text>
</comment>
<comment type="cofactor">
    <cofactor evidence="1">
        <name>FAD</name>
        <dbReference type="ChEBI" id="CHEBI:57692"/>
    </cofactor>
</comment>
<organism evidence="8">
    <name type="scientific">hydrothermal vent metagenome</name>
    <dbReference type="NCBI Taxonomy" id="652676"/>
    <lineage>
        <taxon>unclassified sequences</taxon>
        <taxon>metagenomes</taxon>
        <taxon>ecological metagenomes</taxon>
    </lineage>
</organism>
<accession>A0A3B0V6P4</accession>
<evidence type="ECO:0000256" key="2">
    <source>
        <dbReference type="ARBA" id="ARBA00022630"/>
    </source>
</evidence>
<evidence type="ECO:0000256" key="1">
    <source>
        <dbReference type="ARBA" id="ARBA00001974"/>
    </source>
</evidence>
<dbReference type="Gene3D" id="3.90.660.20">
    <property type="entry name" value="Protoporphyrinogen oxidase, mitochondrial, domain 2"/>
    <property type="match status" value="1"/>
</dbReference>
<sequence>MSRVVVIGGGIAGLATCYHILQEAGAAGRKIDITLIDKGERPGGNIRTERAWGFLVEGGPDCFLSEKPWALQLCRRLGLDSSILPTSRPRGKTYVFSRGKLHLLPEGVILMVPTKMIPLLTSSLLTVRGKLRMAVEPFIPKRKEKGDESLGDFVTRRLGREALDKIAEPLVAGVHAGDPDTMSIRSSFPKFVELEEQYGSLVRGMVARMATIKKKSARGATGDATGSPSSKPAMTMFVTLKNGLGELVDKILGEIKPVEILSKTSVSDMVETNGGYRVTTDTGRVIDAAAVVVATPAYISAQLVRKIDKELSAKLLTIPYASTATISIGYNKKDIKHPMDGFGFVVPGSEDRGIMAASWSSVKWAGRAPDDKVLIRCFVGGARRGHLVELDDKEMTHMVRAELKAIMGIDAKPVIVKIFRWRKAMPQYTIGHTGRVAEIKALTEKHPGLYLTGSAYHGIGISDTTREAEATAKKVVGALR</sequence>
<name>A0A3B0V6P4_9ZZZZ</name>
<dbReference type="EMBL" id="UOEZ01000085">
    <property type="protein sequence ID" value="VAW39258.1"/>
    <property type="molecule type" value="Genomic_DNA"/>
</dbReference>
<dbReference type="InterPro" id="IPR050464">
    <property type="entry name" value="Zeta_carotene_desat/Oxidored"/>
</dbReference>
<dbReference type="Gene3D" id="3.50.50.60">
    <property type="entry name" value="FAD/NAD(P)-binding domain"/>
    <property type="match status" value="1"/>
</dbReference>
<dbReference type="Gene3D" id="1.10.3110.10">
    <property type="entry name" value="protoporphyrinogen ix oxidase, domain 3"/>
    <property type="match status" value="1"/>
</dbReference>
<feature type="domain" description="Amine oxidase" evidence="7">
    <location>
        <begin position="11"/>
        <end position="475"/>
    </location>
</feature>
<keyword evidence="4 8" id="KW-0560">Oxidoreductase</keyword>
<evidence type="ECO:0000256" key="5">
    <source>
        <dbReference type="ARBA" id="ARBA00023133"/>
    </source>
</evidence>
<protein>
    <submittedName>
        <fullName evidence="8">Protoporphyrinogen IX oxidase, aerobic, HemY</fullName>
        <ecNumber evidence="8">1.3.3.4</ecNumber>
    </submittedName>
</protein>
<dbReference type="GO" id="GO:0006783">
    <property type="term" value="P:heme biosynthetic process"/>
    <property type="evidence" value="ECO:0007669"/>
    <property type="project" value="UniProtKB-KW"/>
</dbReference>
<dbReference type="InterPro" id="IPR036188">
    <property type="entry name" value="FAD/NAD-bd_sf"/>
</dbReference>
<gene>
    <name evidence="8" type="ORF">MNBD_DELTA02-1062</name>
</gene>
<dbReference type="SUPFAM" id="SSF54373">
    <property type="entry name" value="FAD-linked reductases, C-terminal domain"/>
    <property type="match status" value="1"/>
</dbReference>
<dbReference type="NCBIfam" id="TIGR00562">
    <property type="entry name" value="proto_IX_ox"/>
    <property type="match status" value="1"/>
</dbReference>
<evidence type="ECO:0000256" key="4">
    <source>
        <dbReference type="ARBA" id="ARBA00023002"/>
    </source>
</evidence>
<dbReference type="PANTHER" id="PTHR42923:SF3">
    <property type="entry name" value="PROTOPORPHYRINOGEN OXIDASE"/>
    <property type="match status" value="1"/>
</dbReference>
<dbReference type="InterPro" id="IPR002937">
    <property type="entry name" value="Amino_oxidase"/>
</dbReference>
<keyword evidence="5" id="KW-0350">Heme biosynthesis</keyword>
<evidence type="ECO:0000259" key="7">
    <source>
        <dbReference type="Pfam" id="PF01593"/>
    </source>
</evidence>
<evidence type="ECO:0000313" key="8">
    <source>
        <dbReference type="EMBL" id="VAW39258.1"/>
    </source>
</evidence>
<dbReference type="Pfam" id="PF01593">
    <property type="entry name" value="Amino_oxidase"/>
    <property type="match status" value="1"/>
</dbReference>
<dbReference type="PANTHER" id="PTHR42923">
    <property type="entry name" value="PROTOPORPHYRINOGEN OXIDASE"/>
    <property type="match status" value="1"/>
</dbReference>